<evidence type="ECO:0000259" key="5">
    <source>
        <dbReference type="PROSITE" id="PS50932"/>
    </source>
</evidence>
<evidence type="ECO:0000313" key="6">
    <source>
        <dbReference type="EMBL" id="ADP31719.1"/>
    </source>
</evidence>
<organism evidence="6 7">
    <name type="scientific">Bacillus atrophaeus (strain 1942)</name>
    <dbReference type="NCBI Taxonomy" id="720555"/>
    <lineage>
        <taxon>Bacteria</taxon>
        <taxon>Bacillati</taxon>
        <taxon>Bacillota</taxon>
        <taxon>Bacilli</taxon>
        <taxon>Bacillales</taxon>
        <taxon>Bacillaceae</taxon>
        <taxon>Bacillus</taxon>
    </lineage>
</organism>
<dbReference type="Gene3D" id="1.10.260.40">
    <property type="entry name" value="lambda repressor-like DNA-binding domains"/>
    <property type="match status" value="1"/>
</dbReference>
<gene>
    <name evidence="6" type="ordered locus">BATR1942_03825</name>
</gene>
<dbReference type="PANTHER" id="PTHR30146">
    <property type="entry name" value="LACI-RELATED TRANSCRIPTIONAL REPRESSOR"/>
    <property type="match status" value="1"/>
</dbReference>
<dbReference type="PRINTS" id="PR00036">
    <property type="entry name" value="HTHLACI"/>
</dbReference>
<dbReference type="CDD" id="cd01392">
    <property type="entry name" value="HTH_LacI"/>
    <property type="match status" value="1"/>
</dbReference>
<keyword evidence="3" id="KW-0238">DNA-binding</keyword>
<proteinExistence type="predicted"/>
<evidence type="ECO:0000256" key="3">
    <source>
        <dbReference type="ARBA" id="ARBA00023125"/>
    </source>
</evidence>
<evidence type="ECO:0000256" key="4">
    <source>
        <dbReference type="ARBA" id="ARBA00023163"/>
    </source>
</evidence>
<sequence>MVTIKDIAKLANVSHTTVSRALNDSPYIKEHTKKKILDLATQLNYTPNVNAKSLAMQKSHTIGLFFTSITNGTSHSFFADTIKGVNRVISEEYNLFVRGIDDLKSYDTINHIRYDGIILMSQSDIDNSFIYHIREKNIPLVVLNRDIDDRSITNILSNDKEGSQQAVEYFIKNGHREIAIIEGIEGFKSSQQRKEGYLSALIRHHIPINHEYSVKGQYDMESGFQAMDKLLALPHPPTAVFCSNDDMAIGAMNAIFAKGLRVPDDISVIGFDDIGFSQYITPRLSTVKRPVENISVLGAEKILALIHDPSLKSEKIFENTEFMVRDSVRKLTQQ</sequence>
<reference evidence="6 7" key="1">
    <citation type="journal article" date="2011" name="Front. Microbiol.">
        <title>Genomic signatures of strain selection and enhancement in Bacillus atrophaeus var. globigii, a historical biowarfare simulant.</title>
        <authorList>
            <person name="Gibbons H.S."/>
            <person name="Broomall S.M."/>
            <person name="McNew L.A."/>
            <person name="Daligault H."/>
            <person name="Chapman C."/>
            <person name="Bruce D."/>
            <person name="Karavis M."/>
            <person name="Krepps M."/>
            <person name="McGregor P.A."/>
            <person name="Hong C."/>
            <person name="Park K.H."/>
            <person name="Akmal A."/>
            <person name="Feldman A."/>
            <person name="Lin J.S."/>
            <person name="Chang W.E."/>
            <person name="Higgs B.W."/>
            <person name="Demirev P."/>
            <person name="Lindquist J."/>
            <person name="Liem A."/>
            <person name="Fochler E."/>
            <person name="Read T.D."/>
            <person name="Tapia R."/>
            <person name="Johnson S."/>
            <person name="Bishop-Lilly K.A."/>
            <person name="Detter C."/>
            <person name="Han C."/>
            <person name="Sozhamannan S."/>
            <person name="Rosenzweig C.N."/>
            <person name="Skowronski E.W."/>
        </authorList>
    </citation>
    <scope>NUCLEOTIDE SEQUENCE [LARGE SCALE GENOMIC DNA]</scope>
    <source>
        <strain evidence="6 7">1942</strain>
    </source>
</reference>
<dbReference type="PROSITE" id="PS00356">
    <property type="entry name" value="HTH_LACI_1"/>
    <property type="match status" value="1"/>
</dbReference>
<dbReference type="Gene3D" id="3.40.50.2300">
    <property type="match status" value="2"/>
</dbReference>
<dbReference type="SUPFAM" id="SSF53822">
    <property type="entry name" value="Periplasmic binding protein-like I"/>
    <property type="match status" value="1"/>
</dbReference>
<accession>A0ABM5LV51</accession>
<dbReference type="Pfam" id="PF13377">
    <property type="entry name" value="Peripla_BP_3"/>
    <property type="match status" value="1"/>
</dbReference>
<dbReference type="InterPro" id="IPR028082">
    <property type="entry name" value="Peripla_BP_I"/>
</dbReference>
<dbReference type="InterPro" id="IPR000843">
    <property type="entry name" value="HTH_LacI"/>
</dbReference>
<dbReference type="Proteomes" id="UP000006867">
    <property type="component" value="Chromosome"/>
</dbReference>
<dbReference type="PROSITE" id="PS50932">
    <property type="entry name" value="HTH_LACI_2"/>
    <property type="match status" value="1"/>
</dbReference>
<dbReference type="SMART" id="SM00354">
    <property type="entry name" value="HTH_LACI"/>
    <property type="match status" value="1"/>
</dbReference>
<protein>
    <submittedName>
        <fullName evidence="6">Transcriptional regulator (LacI family) protein</fullName>
    </submittedName>
</protein>
<keyword evidence="1" id="KW-0678">Repressor</keyword>
<name>A0ABM5LV51_BACA1</name>
<keyword evidence="7" id="KW-1185">Reference proteome</keyword>
<keyword evidence="4" id="KW-0804">Transcription</keyword>
<dbReference type="Pfam" id="PF00356">
    <property type="entry name" value="LacI"/>
    <property type="match status" value="1"/>
</dbReference>
<dbReference type="SUPFAM" id="SSF47413">
    <property type="entry name" value="lambda repressor-like DNA-binding domains"/>
    <property type="match status" value="1"/>
</dbReference>
<evidence type="ECO:0000256" key="1">
    <source>
        <dbReference type="ARBA" id="ARBA00022491"/>
    </source>
</evidence>
<evidence type="ECO:0000256" key="2">
    <source>
        <dbReference type="ARBA" id="ARBA00023015"/>
    </source>
</evidence>
<dbReference type="InterPro" id="IPR046335">
    <property type="entry name" value="LacI/GalR-like_sensor"/>
</dbReference>
<keyword evidence="2" id="KW-0805">Transcription regulation</keyword>
<dbReference type="EMBL" id="CP002207">
    <property type="protein sequence ID" value="ADP31719.1"/>
    <property type="molecule type" value="Genomic_DNA"/>
</dbReference>
<dbReference type="RefSeq" id="WP_013390480.1">
    <property type="nucleotide sequence ID" value="NC_014639.1"/>
</dbReference>
<dbReference type="CDD" id="cd06267">
    <property type="entry name" value="PBP1_LacI_sugar_binding-like"/>
    <property type="match status" value="1"/>
</dbReference>
<dbReference type="InterPro" id="IPR010982">
    <property type="entry name" value="Lambda_DNA-bd_dom_sf"/>
</dbReference>
<evidence type="ECO:0000313" key="7">
    <source>
        <dbReference type="Proteomes" id="UP000006867"/>
    </source>
</evidence>
<dbReference type="PANTHER" id="PTHR30146:SF148">
    <property type="entry name" value="HTH-TYPE TRANSCRIPTIONAL REPRESSOR PURR-RELATED"/>
    <property type="match status" value="1"/>
</dbReference>
<feature type="domain" description="HTH lacI-type" evidence="5">
    <location>
        <begin position="2"/>
        <end position="56"/>
    </location>
</feature>